<dbReference type="CDD" id="cd04949">
    <property type="entry name" value="GT4_GtfA-like"/>
    <property type="match status" value="1"/>
</dbReference>
<evidence type="ECO:0000259" key="3">
    <source>
        <dbReference type="Pfam" id="PF00534"/>
    </source>
</evidence>
<dbReference type="PANTHER" id="PTHR12526:SF629">
    <property type="entry name" value="TEICHURONIC ACID BIOSYNTHESIS GLYCOSYLTRANSFERASE TUAH-RELATED"/>
    <property type="match status" value="1"/>
</dbReference>
<feature type="domain" description="Glycosyl transferase family 1" evidence="3">
    <location>
        <begin position="318"/>
        <end position="473"/>
    </location>
</feature>
<dbReference type="SUPFAM" id="SSF53756">
    <property type="entry name" value="UDP-Glycosyltransferase/glycogen phosphorylase"/>
    <property type="match status" value="1"/>
</dbReference>
<evidence type="ECO:0000313" key="4">
    <source>
        <dbReference type="EMBL" id="BBD93374.1"/>
    </source>
</evidence>
<protein>
    <submittedName>
        <fullName evidence="4">Poly(Glycerol-phosphate) alpha-glucosyltransferase</fullName>
    </submittedName>
</protein>
<dbReference type="EMBL" id="AP018586">
    <property type="protein sequence ID" value="BBD93374.1"/>
    <property type="molecule type" value="Genomic_DNA"/>
</dbReference>
<keyword evidence="5" id="KW-1185">Reference proteome</keyword>
<dbReference type="RefSeq" id="WP_002441144.1">
    <property type="nucleotide sequence ID" value="NZ_AP018585.1"/>
</dbReference>
<evidence type="ECO:0000313" key="5">
    <source>
        <dbReference type="Proteomes" id="UP000274772"/>
    </source>
</evidence>
<dbReference type="InterPro" id="IPR001296">
    <property type="entry name" value="Glyco_trans_1"/>
</dbReference>
<dbReference type="GeneID" id="58052050"/>
<sequence length="496" mass="58412">MFYFVGNNIGQKITGIEKAIINRLNLFKEYHYSARIVLLAWNRYLTDTASNYITNEDYINMYDYFQESTNVMSIFSKNWLHYWEEECGYTVRDVHQANDVRVYDGENFIMYAHFSDDTLRKIDYINYFDTSRRKIKRELYDTRGFLSCTRILSTDQKIQSEFYYSPSGEVKIEKYFDIDSNEPNVAKKILLNYCERVLFFNNDKELGAFFIEKLYQNGDVFFSDRNLITSHVFNSVSNTIPVVAVLHSTHVKDISDLEHSRIKNVYKGVFDHLERYRAIVVSTQQQKEDVSHRIRDVIPVYAIPVGFSEEATESNFGYQNQKLISVARYSPEKQLEQQVRLVNKLKEEFPHIELHLYGFGAEERKLKDLIQEYHLNNHVFLRGFINDLTDEFKTAYVSLVTSNMEGFSLALLESQSHGVPTISYDIKYGPSELIINDYNGLLVNFNDENQLYEKVRNLLLNPELQKMYSKNSIETSQNYSKNAIIKRWEQLLSLFN</sequence>
<keyword evidence="2" id="KW-0808">Transferase</keyword>
<reference evidence="4 5" key="1">
    <citation type="submission" date="2018-05" db="EMBL/GenBank/DDBJ databases">
        <title>Complete genome sequencing of three human clinical isolates of Staphylococcus caprae reveals virulence factors similar to those of S. epidermidis and S. capitis.</title>
        <authorList>
            <person name="Watanabe S."/>
            <person name="Cui L."/>
        </authorList>
    </citation>
    <scope>NUCLEOTIDE SEQUENCE [LARGE SCALE GENOMIC DNA]</scope>
    <source>
        <strain evidence="4 5">JMUB590</strain>
    </source>
</reference>
<proteinExistence type="predicted"/>
<dbReference type="Pfam" id="PF00534">
    <property type="entry name" value="Glycos_transf_1"/>
    <property type="match status" value="1"/>
</dbReference>
<accession>A0ABN5W9A5</accession>
<evidence type="ECO:0000256" key="1">
    <source>
        <dbReference type="ARBA" id="ARBA00022676"/>
    </source>
</evidence>
<name>A0ABN5W9A5_9STAP</name>
<evidence type="ECO:0000256" key="2">
    <source>
        <dbReference type="ARBA" id="ARBA00022679"/>
    </source>
</evidence>
<gene>
    <name evidence="4" type="ORF">JMUB590_2320</name>
</gene>
<keyword evidence="1" id="KW-0328">Glycosyltransferase</keyword>
<organism evidence="4 5">
    <name type="scientific">Staphylococcus caprae</name>
    <dbReference type="NCBI Taxonomy" id="29380"/>
    <lineage>
        <taxon>Bacteria</taxon>
        <taxon>Bacillati</taxon>
        <taxon>Bacillota</taxon>
        <taxon>Bacilli</taxon>
        <taxon>Bacillales</taxon>
        <taxon>Staphylococcaceae</taxon>
        <taxon>Staphylococcus</taxon>
    </lineage>
</organism>
<dbReference type="PANTHER" id="PTHR12526">
    <property type="entry name" value="GLYCOSYLTRANSFERASE"/>
    <property type="match status" value="1"/>
</dbReference>
<dbReference type="Gene3D" id="3.40.50.2000">
    <property type="entry name" value="Glycogen Phosphorylase B"/>
    <property type="match status" value="3"/>
</dbReference>
<dbReference type="Proteomes" id="UP000274772">
    <property type="component" value="Chromosome"/>
</dbReference>